<dbReference type="Pfam" id="PF05721">
    <property type="entry name" value="PhyH"/>
    <property type="match status" value="1"/>
</dbReference>
<accession>A0ABU1W5N9</accession>
<dbReference type="RefSeq" id="WP_310281861.1">
    <property type="nucleotide sequence ID" value="NZ_JAVDWR010000029.1"/>
</dbReference>
<dbReference type="PANTHER" id="PTHR31630:SF6">
    <property type="entry name" value="PHYTANOYL-COA DIOXYGENASE-RELATED"/>
    <property type="match status" value="1"/>
</dbReference>
<evidence type="ECO:0000313" key="2">
    <source>
        <dbReference type="EMBL" id="MDR7123053.1"/>
    </source>
</evidence>
<dbReference type="SUPFAM" id="SSF51197">
    <property type="entry name" value="Clavaminate synthase-like"/>
    <property type="match status" value="1"/>
</dbReference>
<evidence type="ECO:0000313" key="3">
    <source>
        <dbReference type="Proteomes" id="UP001257909"/>
    </source>
</evidence>
<gene>
    <name evidence="2" type="ORF">J2W69_004036</name>
</gene>
<dbReference type="SUPFAM" id="SSF53335">
    <property type="entry name" value="S-adenosyl-L-methionine-dependent methyltransferases"/>
    <property type="match status" value="1"/>
</dbReference>
<reference evidence="2 3" key="1">
    <citation type="submission" date="2023-07" db="EMBL/GenBank/DDBJ databases">
        <title>Sorghum-associated microbial communities from plants grown in Nebraska, USA.</title>
        <authorList>
            <person name="Schachtman D."/>
        </authorList>
    </citation>
    <scope>NUCLEOTIDE SEQUENCE [LARGE SCALE GENOMIC DNA]</scope>
    <source>
        <strain evidence="2 3">4138</strain>
    </source>
</reference>
<dbReference type="InterPro" id="IPR041698">
    <property type="entry name" value="Methyltransf_25"/>
</dbReference>
<dbReference type="InterPro" id="IPR029063">
    <property type="entry name" value="SAM-dependent_MTases_sf"/>
</dbReference>
<sequence>MPDGTLSYPELTEDVLSLFATQILKSQGAAEARPLIVSLLTTLCQHLNLDLHPDQYKDKEFTLTPFGKAVSPTTAAQCAEDIERSRVFIQAIYRAVQDRLTAEQPVLVLYAGTGPLGWLILPLLSVFSAQQLQVTALDIHQFSLDSFRHLCKTLHLEDRIADWVCADATVWQPQSGVSYDLILSETMNQFLEQEPQVQIFVNLQRCLKDGGCLIPQQVLLSAELEWQYKKKLQSHPLGPVFCLDLDSAQALAQGKTELLQSQMLLPEFEPGPVDIKLCTEIQVYQQFRLVEKQSQLTLAKYRKQLLLKPGSVLEFSYQSGQIPLWQLEYQSLTLPLVASDDLSVGGLFHFYRLWQKTQIKKLKLPTALPADEWLVDRALLDLAGLGLHPGLQLLYRCDRLSELQQEVRQLSLTEAQKQQINQQLCELAAGQQSRAIPSVLSEQQLAFWHQFGYLVVPAVLTPEQCEQSRAAIWHYLQASPEQPQSWYRHLGLCEKIMLPLFRHPALDANREVPLIRQVFEQLWQRTDLVMSTDRVSFNPPQTADWAFPGPDLHWDMPLRAPVEFATQGLIYLTDTTEQQGAFCCVPGFHLQAEHWITSQGKTEFELQQQRWSDWPVKAIAAKAGDLIIWHHALPHGPSANTTNQPRMVHYINCYPIKSEA</sequence>
<dbReference type="InterPro" id="IPR008775">
    <property type="entry name" value="Phytyl_CoA_dOase-like"/>
</dbReference>
<keyword evidence="3" id="KW-1185">Reference proteome</keyword>
<dbReference type="PANTHER" id="PTHR31630">
    <property type="entry name" value="PHYTANOYL-COA DIOXYGENASE-RELATED-RELATED"/>
    <property type="match status" value="1"/>
</dbReference>
<dbReference type="Gene3D" id="3.40.50.150">
    <property type="entry name" value="Vaccinia Virus protein VP39"/>
    <property type="match status" value="1"/>
</dbReference>
<name>A0ABU1W5N9_9GAMM</name>
<dbReference type="Proteomes" id="UP001257909">
    <property type="component" value="Unassembled WGS sequence"/>
</dbReference>
<dbReference type="Pfam" id="PF13649">
    <property type="entry name" value="Methyltransf_25"/>
    <property type="match status" value="1"/>
</dbReference>
<protein>
    <recommendedName>
        <fullName evidence="1">Methyltransferase domain-containing protein</fullName>
    </recommendedName>
</protein>
<feature type="domain" description="Methyltransferase" evidence="1">
    <location>
        <begin position="109"/>
        <end position="211"/>
    </location>
</feature>
<evidence type="ECO:0000259" key="1">
    <source>
        <dbReference type="Pfam" id="PF13649"/>
    </source>
</evidence>
<dbReference type="CDD" id="cd02440">
    <property type="entry name" value="AdoMet_MTases"/>
    <property type="match status" value="1"/>
</dbReference>
<dbReference type="EMBL" id="JAVDWR010000029">
    <property type="protein sequence ID" value="MDR7123053.1"/>
    <property type="molecule type" value="Genomic_DNA"/>
</dbReference>
<organism evidence="2 3">
    <name type="scientific">Rheinheimera soli</name>
    <dbReference type="NCBI Taxonomy" id="443616"/>
    <lineage>
        <taxon>Bacteria</taxon>
        <taxon>Pseudomonadati</taxon>
        <taxon>Pseudomonadota</taxon>
        <taxon>Gammaproteobacteria</taxon>
        <taxon>Chromatiales</taxon>
        <taxon>Chromatiaceae</taxon>
        <taxon>Rheinheimera</taxon>
    </lineage>
</organism>
<proteinExistence type="predicted"/>
<comment type="caution">
    <text evidence="2">The sequence shown here is derived from an EMBL/GenBank/DDBJ whole genome shotgun (WGS) entry which is preliminary data.</text>
</comment>
<dbReference type="Gene3D" id="2.60.120.620">
    <property type="entry name" value="q2cbj1_9rhob like domain"/>
    <property type="match status" value="1"/>
</dbReference>